<dbReference type="Gene3D" id="2.40.50.140">
    <property type="entry name" value="Nucleic acid-binding proteins"/>
    <property type="match status" value="1"/>
</dbReference>
<dbReference type="CDD" id="cd04492">
    <property type="entry name" value="YhaM_OBF_like"/>
    <property type="match status" value="1"/>
</dbReference>
<dbReference type="Gene3D" id="1.10.3210.10">
    <property type="entry name" value="Hypothetical protein af1432"/>
    <property type="match status" value="1"/>
</dbReference>
<dbReference type="NCBIfam" id="TIGR00277">
    <property type="entry name" value="HDIG"/>
    <property type="match status" value="1"/>
</dbReference>
<feature type="domain" description="HD/PDEase" evidence="2">
    <location>
        <begin position="150"/>
        <end position="283"/>
    </location>
</feature>
<proteinExistence type="predicted"/>
<keyword evidence="1" id="KW-0378">Hydrolase</keyword>
<dbReference type="Pfam" id="PF01336">
    <property type="entry name" value="tRNA_anti-codon"/>
    <property type="match status" value="1"/>
</dbReference>
<organism evidence="3 4">
    <name type="scientific">Absicoccus intestinalis</name>
    <dbReference type="NCBI Taxonomy" id="2926319"/>
    <lineage>
        <taxon>Bacteria</taxon>
        <taxon>Bacillati</taxon>
        <taxon>Bacillota</taxon>
        <taxon>Erysipelotrichia</taxon>
        <taxon>Erysipelotrichales</taxon>
        <taxon>Erysipelotrichaceae</taxon>
        <taxon>Absicoccus</taxon>
    </lineage>
</organism>
<dbReference type="InterPro" id="IPR006675">
    <property type="entry name" value="HDIG_dom"/>
</dbReference>
<dbReference type="PANTHER" id="PTHR37294">
    <property type="entry name" value="3'-5' EXORIBONUCLEASE YHAM"/>
    <property type="match status" value="1"/>
</dbReference>
<dbReference type="EMBL" id="JALBUS010000002">
    <property type="protein sequence ID" value="MDX8416531.1"/>
    <property type="molecule type" value="Genomic_DNA"/>
</dbReference>
<dbReference type="Pfam" id="PF01966">
    <property type="entry name" value="HD"/>
    <property type="match status" value="1"/>
</dbReference>
<evidence type="ECO:0000259" key="2">
    <source>
        <dbReference type="SMART" id="SM00471"/>
    </source>
</evidence>
<dbReference type="CDD" id="cd00077">
    <property type="entry name" value="HDc"/>
    <property type="match status" value="1"/>
</dbReference>
<sequence length="310" mass="35442">MIKDIKDAGKYKILCMISKCDQSKTNKGTPYLNMVLEDASGVMDAKFWNLTEEQANQYKVGMVVEAMGDVILYRNALQFRIQKLIEHPEENITDYVRKAPMKASEMQRKVHEYISSMKNETLKLVTETIISRYQKDYYTYPAATRNHHNFVGGLAYHSLSMARLADQIANQYPYLDRDLLISGTLLHDVGKIVEFSEPVLPEYTAQGNLLGHISIMNCCIDEVAHELGKEKEESILLLKHMILSHHGKQEFGSPVSPMIPEAEVLSIIDDLDARLFMMRASQETTEPGKFGPRVFALEGRMVYRRKDDKE</sequence>
<dbReference type="InterPro" id="IPR003607">
    <property type="entry name" value="HD/PDEase_dom"/>
</dbReference>
<dbReference type="InterPro" id="IPR050798">
    <property type="entry name" value="YhaM_exoribonuc/phosphodiest"/>
</dbReference>
<name>A0ABU4WKE1_9FIRM</name>
<dbReference type="Proteomes" id="UP001285244">
    <property type="component" value="Unassembled WGS sequence"/>
</dbReference>
<evidence type="ECO:0000256" key="1">
    <source>
        <dbReference type="ARBA" id="ARBA00022801"/>
    </source>
</evidence>
<evidence type="ECO:0000313" key="4">
    <source>
        <dbReference type="Proteomes" id="UP001285244"/>
    </source>
</evidence>
<dbReference type="InterPro" id="IPR006674">
    <property type="entry name" value="HD_domain"/>
</dbReference>
<dbReference type="InterPro" id="IPR004365">
    <property type="entry name" value="NA-bd_OB_tRNA"/>
</dbReference>
<protein>
    <submittedName>
        <fullName evidence="3">HD domain-containing protein</fullName>
    </submittedName>
</protein>
<dbReference type="RefSeq" id="WP_320324866.1">
    <property type="nucleotide sequence ID" value="NZ_JALBUS010000002.1"/>
</dbReference>
<dbReference type="SMART" id="SM00471">
    <property type="entry name" value="HDc"/>
    <property type="match status" value="1"/>
</dbReference>
<reference evidence="3 4" key="1">
    <citation type="submission" date="2022-03" db="EMBL/GenBank/DDBJ databases">
        <title>Novel taxa within the pig intestine.</title>
        <authorList>
            <person name="Wylensek D."/>
            <person name="Bishof K."/>
            <person name="Afrizal A."/>
            <person name="Clavel T."/>
        </authorList>
    </citation>
    <scope>NUCLEOTIDE SEQUENCE [LARGE SCALE GENOMIC DNA]</scope>
    <source>
        <strain evidence="3 4">Cla-KB-P134</strain>
    </source>
</reference>
<dbReference type="InterPro" id="IPR012340">
    <property type="entry name" value="NA-bd_OB-fold"/>
</dbReference>
<keyword evidence="4" id="KW-1185">Reference proteome</keyword>
<comment type="caution">
    <text evidence="3">The sequence shown here is derived from an EMBL/GenBank/DDBJ whole genome shotgun (WGS) entry which is preliminary data.</text>
</comment>
<dbReference type="PANTHER" id="PTHR37294:SF1">
    <property type="entry name" value="3'-5' EXORIBONUCLEASE YHAM"/>
    <property type="match status" value="1"/>
</dbReference>
<accession>A0ABU4WKE1</accession>
<evidence type="ECO:0000313" key="3">
    <source>
        <dbReference type="EMBL" id="MDX8416531.1"/>
    </source>
</evidence>
<dbReference type="SUPFAM" id="SSF109604">
    <property type="entry name" value="HD-domain/PDEase-like"/>
    <property type="match status" value="1"/>
</dbReference>
<gene>
    <name evidence="3" type="ORF">MOZ64_01570</name>
</gene>